<dbReference type="AlphaFoldDB" id="A0A1E3T1N7"/>
<organism evidence="4 5">
    <name type="scientific">Mycobacterium sherrisii</name>
    <dbReference type="NCBI Taxonomy" id="243061"/>
    <lineage>
        <taxon>Bacteria</taxon>
        <taxon>Bacillati</taxon>
        <taxon>Actinomycetota</taxon>
        <taxon>Actinomycetes</taxon>
        <taxon>Mycobacteriales</taxon>
        <taxon>Mycobacteriaceae</taxon>
        <taxon>Mycobacterium</taxon>
        <taxon>Mycobacterium simiae complex</taxon>
    </lineage>
</organism>
<dbReference type="SUPFAM" id="SSF140459">
    <property type="entry name" value="PE/PPE dimer-like"/>
    <property type="match status" value="1"/>
</dbReference>
<gene>
    <name evidence="4" type="ORF">BHQ21_08285</name>
</gene>
<dbReference type="OrthoDB" id="4760568at2"/>
<sequence length="360" mass="37144">MGFTNVAWESRSSEQLARDLADGPGPMSVGQAGAAWVRVADEWASISEEYDKVVEKLKTAFASRGADVAARKLDAFGEWLRSISLSAAGNGERAEGAAVAYSTAVLTMPSVSEAVEARTAHDVMASLAAYNGAILDGRFAELDQEVTTQQATASAAMYRYEEACEPLAAPWDQPPPPALCGGAALKAEQEAKTEERSDVVGAEKGGGGAGLAPLPLAPFRAAEVKSTSPSKTVHTSGAVAGASGAGPMGTGYGPMAAMGRGINSREHQSSFATTLDGSGESGAGLSETNPSWLPAAEQRDGPFVVSHASWGPNTSLFDELVAPAEPEPPQFADAPEPTLEQVSDRWVSPPVIGVDKGLTL</sequence>
<feature type="domain" description="PPE" evidence="3">
    <location>
        <begin position="8"/>
        <end position="169"/>
    </location>
</feature>
<protein>
    <recommendedName>
        <fullName evidence="3">PPE domain-containing protein</fullName>
    </recommendedName>
</protein>
<dbReference type="Gene3D" id="1.20.1260.20">
    <property type="entry name" value="PPE superfamily"/>
    <property type="match status" value="1"/>
</dbReference>
<proteinExistence type="inferred from homology"/>
<feature type="region of interest" description="Disordered" evidence="2">
    <location>
        <begin position="267"/>
        <end position="295"/>
    </location>
</feature>
<name>A0A1E3T1N7_9MYCO</name>
<comment type="similarity">
    <text evidence="1">Belongs to the mycobacterial PPE family.</text>
</comment>
<evidence type="ECO:0000256" key="2">
    <source>
        <dbReference type="SAM" id="MobiDB-lite"/>
    </source>
</evidence>
<evidence type="ECO:0000259" key="3">
    <source>
        <dbReference type="Pfam" id="PF00823"/>
    </source>
</evidence>
<evidence type="ECO:0000313" key="4">
    <source>
        <dbReference type="EMBL" id="ODR07718.1"/>
    </source>
</evidence>
<dbReference type="EMBL" id="MIHC01000011">
    <property type="protein sequence ID" value="ODR07718.1"/>
    <property type="molecule type" value="Genomic_DNA"/>
</dbReference>
<dbReference type="RefSeq" id="WP_069399823.1">
    <property type="nucleotide sequence ID" value="NZ_JACKTB010000076.1"/>
</dbReference>
<dbReference type="Pfam" id="PF00823">
    <property type="entry name" value="PPE"/>
    <property type="match status" value="1"/>
</dbReference>
<dbReference type="InterPro" id="IPR038332">
    <property type="entry name" value="PPE_sf"/>
</dbReference>
<dbReference type="STRING" id="243061.AWC25_25300"/>
<keyword evidence="5" id="KW-1185">Reference proteome</keyword>
<accession>A0A1E3T1N7</accession>
<evidence type="ECO:0000313" key="5">
    <source>
        <dbReference type="Proteomes" id="UP000094224"/>
    </source>
</evidence>
<comment type="caution">
    <text evidence="4">The sequence shown here is derived from an EMBL/GenBank/DDBJ whole genome shotgun (WGS) entry which is preliminary data.</text>
</comment>
<dbReference type="InterPro" id="IPR000030">
    <property type="entry name" value="PPE_dom"/>
</dbReference>
<evidence type="ECO:0000256" key="1">
    <source>
        <dbReference type="ARBA" id="ARBA00010652"/>
    </source>
</evidence>
<reference evidence="5" key="1">
    <citation type="submission" date="2016-09" db="EMBL/GenBank/DDBJ databases">
        <authorList>
            <person name="Greninger A.L."/>
            <person name="Jerome K.R."/>
            <person name="Mcnair B."/>
            <person name="Wallis C."/>
            <person name="Fang F."/>
        </authorList>
    </citation>
    <scope>NUCLEOTIDE SEQUENCE [LARGE SCALE GENOMIC DNA]</scope>
    <source>
        <strain evidence="5">BC1_M4</strain>
    </source>
</reference>
<dbReference type="Proteomes" id="UP000094224">
    <property type="component" value="Unassembled WGS sequence"/>
</dbReference>
<feature type="region of interest" description="Disordered" evidence="2">
    <location>
        <begin position="324"/>
        <end position="343"/>
    </location>
</feature>